<keyword evidence="3" id="KW-1185">Reference proteome</keyword>
<proteinExistence type="predicted"/>
<sequence>MRIERHHQRILDPGVHVVEQDAHAHAAFGRVIQRLGHQVADQVVVPDVVLQVQAASCVRGDHRAGRERIHAIAEERDAGLAGMGLLQWHDLLVDARLRRLQWQHVRGRALCLRREMVGQQQAGQHQQQQGGDDDRSDTQQASTPCVDESQKTRCSGSTTCVDGFFRQCHAMRGWGQNRSSLPR</sequence>
<dbReference type="AlphaFoldDB" id="A0A9P7C4S1"/>
<dbReference type="EMBL" id="JAANIU010008427">
    <property type="protein sequence ID" value="KAG1535106.1"/>
    <property type="molecule type" value="Genomic_DNA"/>
</dbReference>
<evidence type="ECO:0000313" key="3">
    <source>
        <dbReference type="Proteomes" id="UP000740926"/>
    </source>
</evidence>
<evidence type="ECO:0000256" key="1">
    <source>
        <dbReference type="SAM" id="MobiDB-lite"/>
    </source>
</evidence>
<reference evidence="2 3" key="1">
    <citation type="journal article" date="2020" name="Microb. Genom.">
        <title>Genetic diversity of clinical and environmental Mucorales isolates obtained from an investigation of mucormycosis cases among solid organ transplant recipients.</title>
        <authorList>
            <person name="Nguyen M.H."/>
            <person name="Kaul D."/>
            <person name="Muto C."/>
            <person name="Cheng S.J."/>
            <person name="Richter R.A."/>
            <person name="Bruno V.M."/>
            <person name="Liu G."/>
            <person name="Beyhan S."/>
            <person name="Sundermann A.J."/>
            <person name="Mounaud S."/>
            <person name="Pasculle A.W."/>
            <person name="Nierman W.C."/>
            <person name="Driscoll E."/>
            <person name="Cumbie R."/>
            <person name="Clancy C.J."/>
            <person name="Dupont C.L."/>
        </authorList>
    </citation>
    <scope>NUCLEOTIDE SEQUENCE [LARGE SCALE GENOMIC DNA]</scope>
    <source>
        <strain evidence="2 3">GL24</strain>
    </source>
</reference>
<accession>A0A9P7C4S1</accession>
<feature type="compositionally biased region" description="Low complexity" evidence="1">
    <location>
        <begin position="121"/>
        <end position="130"/>
    </location>
</feature>
<protein>
    <submittedName>
        <fullName evidence="2">Uncharacterized protein</fullName>
    </submittedName>
</protein>
<feature type="region of interest" description="Disordered" evidence="1">
    <location>
        <begin position="121"/>
        <end position="156"/>
    </location>
</feature>
<gene>
    <name evidence="2" type="ORF">G6F50_015386</name>
</gene>
<name>A0A9P7C4S1_9FUNG</name>
<evidence type="ECO:0000313" key="2">
    <source>
        <dbReference type="EMBL" id="KAG1535106.1"/>
    </source>
</evidence>
<organism evidence="2 3">
    <name type="scientific">Rhizopus delemar</name>
    <dbReference type="NCBI Taxonomy" id="936053"/>
    <lineage>
        <taxon>Eukaryota</taxon>
        <taxon>Fungi</taxon>
        <taxon>Fungi incertae sedis</taxon>
        <taxon>Mucoromycota</taxon>
        <taxon>Mucoromycotina</taxon>
        <taxon>Mucoromycetes</taxon>
        <taxon>Mucorales</taxon>
        <taxon>Mucorineae</taxon>
        <taxon>Rhizopodaceae</taxon>
        <taxon>Rhizopus</taxon>
    </lineage>
</organism>
<dbReference type="Proteomes" id="UP000740926">
    <property type="component" value="Unassembled WGS sequence"/>
</dbReference>
<comment type="caution">
    <text evidence="2">The sequence shown here is derived from an EMBL/GenBank/DDBJ whole genome shotgun (WGS) entry which is preliminary data.</text>
</comment>